<dbReference type="RefSeq" id="WP_220226838.1">
    <property type="nucleotide sequence ID" value="NZ_JAICBX010000001.1"/>
</dbReference>
<keyword evidence="1" id="KW-0677">Repeat</keyword>
<dbReference type="Proteomes" id="UP001196509">
    <property type="component" value="Unassembled WGS sequence"/>
</dbReference>
<dbReference type="PANTHER" id="PTHR44858">
    <property type="entry name" value="TETRATRICOPEPTIDE REPEAT PROTEIN 6"/>
    <property type="match status" value="1"/>
</dbReference>
<dbReference type="PANTHER" id="PTHR44858:SF1">
    <property type="entry name" value="UDP-N-ACETYLGLUCOSAMINE--PEPTIDE N-ACETYLGLUCOSAMINYLTRANSFERASE SPINDLY-RELATED"/>
    <property type="match status" value="1"/>
</dbReference>
<dbReference type="EMBL" id="JAICBX010000001">
    <property type="protein sequence ID" value="MBW8636132.1"/>
    <property type="molecule type" value="Genomic_DNA"/>
</dbReference>
<evidence type="ECO:0000313" key="5">
    <source>
        <dbReference type="Proteomes" id="UP001196509"/>
    </source>
</evidence>
<dbReference type="InterPro" id="IPR050498">
    <property type="entry name" value="Ycf3"/>
</dbReference>
<dbReference type="Pfam" id="PF07721">
    <property type="entry name" value="TPR_4"/>
    <property type="match status" value="1"/>
</dbReference>
<evidence type="ECO:0000256" key="3">
    <source>
        <dbReference type="PROSITE-ProRule" id="PRU00339"/>
    </source>
</evidence>
<gene>
    <name evidence="4" type="ORF">K1W69_02950</name>
</gene>
<dbReference type="InterPro" id="IPR019734">
    <property type="entry name" value="TPR_rpt"/>
</dbReference>
<evidence type="ECO:0000256" key="1">
    <source>
        <dbReference type="ARBA" id="ARBA00022737"/>
    </source>
</evidence>
<comment type="caution">
    <text evidence="4">The sequence shown here is derived from an EMBL/GenBank/DDBJ whole genome shotgun (WGS) entry which is preliminary data.</text>
</comment>
<dbReference type="InterPro" id="IPR011990">
    <property type="entry name" value="TPR-like_helical_dom_sf"/>
</dbReference>
<proteinExistence type="predicted"/>
<dbReference type="SMART" id="SM00028">
    <property type="entry name" value="TPR"/>
    <property type="match status" value="2"/>
</dbReference>
<sequence>MKQDVNGLARRMQEALARQDWPKALKACDGLLAAMPDHAALHYNRALVLKRLNRDQEAADGFRKTLERDPGHDNARFELASVLLETGDAAQSAALLEAYLQNQPNDADATLNLGNAKLALGETDEALRLLSAAHAAAPSDLSLRSLAIARRDTGDIEGCRALLEERQQTQANAADNLKILTQGSKGRFSLSAKPVQTYG</sequence>
<evidence type="ECO:0000256" key="2">
    <source>
        <dbReference type="ARBA" id="ARBA00022803"/>
    </source>
</evidence>
<dbReference type="InterPro" id="IPR011717">
    <property type="entry name" value="TPR-4"/>
</dbReference>
<organism evidence="4 5">
    <name type="scientific">Flavimaribacter sediminis</name>
    <dbReference type="NCBI Taxonomy" id="2865987"/>
    <lineage>
        <taxon>Bacteria</taxon>
        <taxon>Pseudomonadati</taxon>
        <taxon>Pseudomonadota</taxon>
        <taxon>Alphaproteobacteria</taxon>
        <taxon>Hyphomicrobiales</taxon>
        <taxon>Rhizobiaceae</taxon>
        <taxon>Flavimaribacter</taxon>
    </lineage>
</organism>
<dbReference type="Pfam" id="PF14559">
    <property type="entry name" value="TPR_19"/>
    <property type="match status" value="1"/>
</dbReference>
<name>A0AAE2ZK38_9HYPH</name>
<dbReference type="Pfam" id="PF13432">
    <property type="entry name" value="TPR_16"/>
    <property type="match status" value="1"/>
</dbReference>
<keyword evidence="2 3" id="KW-0802">TPR repeat</keyword>
<accession>A0AAE2ZK38</accession>
<dbReference type="Gene3D" id="1.25.40.10">
    <property type="entry name" value="Tetratricopeptide repeat domain"/>
    <property type="match status" value="2"/>
</dbReference>
<dbReference type="PROSITE" id="PS50005">
    <property type="entry name" value="TPR"/>
    <property type="match status" value="2"/>
</dbReference>
<keyword evidence="5" id="KW-1185">Reference proteome</keyword>
<feature type="repeat" description="TPR" evidence="3">
    <location>
        <begin position="107"/>
        <end position="140"/>
    </location>
</feature>
<dbReference type="SUPFAM" id="SSF48452">
    <property type="entry name" value="TPR-like"/>
    <property type="match status" value="1"/>
</dbReference>
<evidence type="ECO:0000313" key="4">
    <source>
        <dbReference type="EMBL" id="MBW8636132.1"/>
    </source>
</evidence>
<dbReference type="AlphaFoldDB" id="A0AAE2ZK38"/>
<feature type="repeat" description="TPR" evidence="3">
    <location>
        <begin position="39"/>
        <end position="72"/>
    </location>
</feature>
<protein>
    <submittedName>
        <fullName evidence="4">Tetratricopeptide repeat protein</fullName>
    </submittedName>
</protein>
<reference evidence="4" key="1">
    <citation type="submission" date="2021-08" db="EMBL/GenBank/DDBJ databases">
        <title>Hoeflea bacterium WL0058 sp. nov., isolated from the sediment.</title>
        <authorList>
            <person name="Wang L."/>
            <person name="Zhang D."/>
        </authorList>
    </citation>
    <scope>NUCLEOTIDE SEQUENCE</scope>
    <source>
        <strain evidence="4">WL0058</strain>
    </source>
</reference>